<evidence type="ECO:0000259" key="2">
    <source>
        <dbReference type="Pfam" id="PF13473"/>
    </source>
</evidence>
<reference evidence="4" key="1">
    <citation type="journal article" date="2019" name="Int. J. Syst. Evol. Microbiol.">
        <title>The Global Catalogue of Microorganisms (GCM) 10K type strain sequencing project: providing services to taxonomists for standard genome sequencing and annotation.</title>
        <authorList>
            <consortium name="The Broad Institute Genomics Platform"/>
            <consortium name="The Broad Institute Genome Sequencing Center for Infectious Disease"/>
            <person name="Wu L."/>
            <person name="Ma J."/>
        </authorList>
    </citation>
    <scope>NUCLEOTIDE SEQUENCE [LARGE SCALE GENOMIC DNA]</scope>
    <source>
        <strain evidence="4">JCM 7356</strain>
    </source>
</reference>
<keyword evidence="4" id="KW-1185">Reference proteome</keyword>
<dbReference type="EMBL" id="BAAATR010000045">
    <property type="protein sequence ID" value="GAA2272752.1"/>
    <property type="molecule type" value="Genomic_DNA"/>
</dbReference>
<dbReference type="SUPFAM" id="SSF49503">
    <property type="entry name" value="Cupredoxins"/>
    <property type="match status" value="1"/>
</dbReference>
<dbReference type="InterPro" id="IPR008972">
    <property type="entry name" value="Cupredoxin"/>
</dbReference>
<gene>
    <name evidence="3" type="ORF">GCM10010430_68410</name>
</gene>
<feature type="region of interest" description="Disordered" evidence="1">
    <location>
        <begin position="166"/>
        <end position="187"/>
    </location>
</feature>
<proteinExistence type="predicted"/>
<dbReference type="Gene3D" id="2.60.40.420">
    <property type="entry name" value="Cupredoxins - blue copper proteins"/>
    <property type="match status" value="1"/>
</dbReference>
<feature type="domain" description="EfeO-type cupredoxin-like" evidence="2">
    <location>
        <begin position="75"/>
        <end position="157"/>
    </location>
</feature>
<evidence type="ECO:0000313" key="4">
    <source>
        <dbReference type="Proteomes" id="UP001500305"/>
    </source>
</evidence>
<comment type="caution">
    <text evidence="3">The sequence shown here is derived from an EMBL/GenBank/DDBJ whole genome shotgun (WGS) entry which is preliminary data.</text>
</comment>
<evidence type="ECO:0000313" key="3">
    <source>
        <dbReference type="EMBL" id="GAA2272752.1"/>
    </source>
</evidence>
<dbReference type="InterPro" id="IPR028096">
    <property type="entry name" value="EfeO_Cupredoxin"/>
</dbReference>
<protein>
    <recommendedName>
        <fullName evidence="2">EfeO-type cupredoxin-like domain-containing protein</fullName>
    </recommendedName>
</protein>
<name>A0ABP5RUI6_9ACTN</name>
<dbReference type="Pfam" id="PF13473">
    <property type="entry name" value="Cupredoxin_1"/>
    <property type="match status" value="1"/>
</dbReference>
<organism evidence="3 4">
    <name type="scientific">Kitasatospora cystarginea</name>
    <dbReference type="NCBI Taxonomy" id="58350"/>
    <lineage>
        <taxon>Bacteria</taxon>
        <taxon>Bacillati</taxon>
        <taxon>Actinomycetota</taxon>
        <taxon>Actinomycetes</taxon>
        <taxon>Kitasatosporales</taxon>
        <taxon>Streptomycetaceae</taxon>
        <taxon>Kitasatospora</taxon>
    </lineage>
</organism>
<dbReference type="Proteomes" id="UP001500305">
    <property type="component" value="Unassembled WGS sequence"/>
</dbReference>
<evidence type="ECO:0000256" key="1">
    <source>
        <dbReference type="SAM" id="MobiDB-lite"/>
    </source>
</evidence>
<accession>A0ABP5RUI6</accession>
<feature type="compositionally biased region" description="Low complexity" evidence="1">
    <location>
        <begin position="173"/>
        <end position="187"/>
    </location>
</feature>
<sequence length="187" mass="18484">MAVHRFGSSACSAPRGNRSMSSITTYRRYRARGLTLGKTMLLAVAALTAATSCSSGPTPAPTGSAAASAGVAPGGQASATITVTEKEFSVSPSQTTVAPGTYTLVVENAGAVAHSLAVSGPGVSNAKTSTIPPGGREQLTVTLQAGSYDLWCPIDNHRALGMETHLQVGGSGPASPAPGSATASPTG</sequence>